<dbReference type="Proteomes" id="UP000225872">
    <property type="component" value="Unassembled WGS sequence"/>
</dbReference>
<gene>
    <name evidence="2" type="ORF">COD09_23320</name>
</gene>
<evidence type="ECO:0000313" key="3">
    <source>
        <dbReference type="Proteomes" id="UP000225872"/>
    </source>
</evidence>
<organism evidence="2 3">
    <name type="scientific">Bacillus cereus</name>
    <dbReference type="NCBI Taxonomy" id="1396"/>
    <lineage>
        <taxon>Bacteria</taxon>
        <taxon>Bacillati</taxon>
        <taxon>Bacillota</taxon>
        <taxon>Bacilli</taxon>
        <taxon>Bacillales</taxon>
        <taxon>Bacillaceae</taxon>
        <taxon>Bacillus</taxon>
        <taxon>Bacillus cereus group</taxon>
    </lineage>
</organism>
<dbReference type="EMBL" id="NULO01000107">
    <property type="protein sequence ID" value="PGS95143.1"/>
    <property type="molecule type" value="Genomic_DNA"/>
</dbReference>
<reference evidence="2 3" key="1">
    <citation type="submission" date="2017-09" db="EMBL/GenBank/DDBJ databases">
        <title>Large-scale bioinformatics analysis of Bacillus genomes uncovers conserved roles of natural products in bacterial physiology.</title>
        <authorList>
            <consortium name="Agbiome Team Llc"/>
            <person name="Bleich R.M."/>
            <person name="Grubbs K.J."/>
            <person name="Santa Maria K.C."/>
            <person name="Allen S.E."/>
            <person name="Farag S."/>
            <person name="Shank E.A."/>
            <person name="Bowers A."/>
        </authorList>
    </citation>
    <scope>NUCLEOTIDE SEQUENCE [LARGE SCALE GENOMIC DNA]</scope>
    <source>
        <strain evidence="2 3">AFS041432</strain>
    </source>
</reference>
<feature type="transmembrane region" description="Helical" evidence="1">
    <location>
        <begin position="28"/>
        <end position="50"/>
    </location>
</feature>
<keyword evidence="1" id="KW-0472">Membrane</keyword>
<dbReference type="Pfam" id="PF09858">
    <property type="entry name" value="DUF2085"/>
    <property type="match status" value="1"/>
</dbReference>
<feature type="transmembrane region" description="Helical" evidence="1">
    <location>
        <begin position="87"/>
        <end position="110"/>
    </location>
</feature>
<keyword evidence="1" id="KW-1133">Transmembrane helix</keyword>
<evidence type="ECO:0000313" key="2">
    <source>
        <dbReference type="EMBL" id="PGS95143.1"/>
    </source>
</evidence>
<dbReference type="AlphaFoldDB" id="A0A2C1D5G8"/>
<proteinExistence type="predicted"/>
<protein>
    <submittedName>
        <fullName evidence="2">DUF2085 domain-containing protein</fullName>
    </submittedName>
</protein>
<keyword evidence="1" id="KW-0812">Transmembrane</keyword>
<dbReference type="InterPro" id="IPR019206">
    <property type="entry name" value="DUF2085_TM"/>
</dbReference>
<evidence type="ECO:0000256" key="1">
    <source>
        <dbReference type="SAM" id="Phobius"/>
    </source>
</evidence>
<comment type="caution">
    <text evidence="2">The sequence shown here is derived from an EMBL/GenBank/DDBJ whole genome shotgun (WGS) entry which is preliminary data.</text>
</comment>
<sequence>MLFINKWLPIVFGCHQNKNRSFHYHNHYFPLCARCTGELIGLFLGIVLYFYFQFPYFIYILGMIPLIIDGGLQLLTSYQSNNIKRVITGSVFGISLITLFIKSCIFIYLLGKNSSF</sequence>
<dbReference type="RefSeq" id="WP_081338247.1">
    <property type="nucleotide sequence ID" value="NZ_NULO01000107.1"/>
</dbReference>
<name>A0A2C1D5G8_BACCE</name>
<accession>A0A2C1D5G8</accession>
<feature type="transmembrane region" description="Helical" evidence="1">
    <location>
        <begin position="56"/>
        <end position="75"/>
    </location>
</feature>